<dbReference type="SFLD" id="SFLDG01067">
    <property type="entry name" value="SPASM/twitch_domain_containing"/>
    <property type="match status" value="1"/>
</dbReference>
<keyword evidence="16" id="KW-1185">Reference proteome</keyword>
<protein>
    <recommendedName>
        <fullName evidence="3">GTP 3',8-cyclase</fullName>
        <ecNumber evidence="3">4.1.99.22</ecNumber>
    </recommendedName>
</protein>
<evidence type="ECO:0000256" key="10">
    <source>
        <dbReference type="ARBA" id="ARBA00023134"/>
    </source>
</evidence>
<dbReference type="InterPro" id="IPR040064">
    <property type="entry name" value="MoaA-like"/>
</dbReference>
<dbReference type="GO" id="GO:0051539">
    <property type="term" value="F:4 iron, 4 sulfur cluster binding"/>
    <property type="evidence" value="ECO:0007669"/>
    <property type="project" value="UniProtKB-KW"/>
</dbReference>
<dbReference type="Pfam" id="PF06463">
    <property type="entry name" value="Mob_synth_C"/>
    <property type="match status" value="1"/>
</dbReference>
<sequence>MLPAVVCRSLRGAQRAPLCLSQFGIWDAVLVAGEWPGCMEGRGRGGFHSQAEGVARVGSVEEAEQRRRLGEMMSAGSIAGGVAGMQVLREWAEDRAGGEEGGGRPGLDWRVAVEMARRREEAARALALTDTFGRHHSYLRISLTERCNLRCQYCMPAEGVDLTPKDDLLTTRELLRLAQLFVANGVNKIRLTGGEPTVRKDIVELTGALARIPGLRTLAMTTNGLALTRKLPALKEAGLNALNISLDTLRPDRFEKFTRRRGHDRVLQAIDLALELGYDPVKVNVVVMRDQNDDEILDFVELTREKAINVRFIEFMPFDGNLWSGRKLVSYNEMFQTIASHFPGGPIRCADPKGEVAKNFRIPGFKGSLSFVTSMTKAFCGDCNRVRLMADGNLKVCLFGANEVSLREAMRDGASDDELRTVIWAAIQRKKAAHAGMFELSRTANRAMIKIGG</sequence>
<dbReference type="GO" id="GO:0006777">
    <property type="term" value="P:Mo-molybdopterin cofactor biosynthetic process"/>
    <property type="evidence" value="ECO:0007669"/>
    <property type="project" value="UniProtKB-KW"/>
</dbReference>
<name>A0A8S1J411_9CHLO</name>
<dbReference type="OrthoDB" id="429626at2759"/>
<dbReference type="PROSITE" id="PS51918">
    <property type="entry name" value="RADICAL_SAM"/>
    <property type="match status" value="1"/>
</dbReference>
<dbReference type="SFLD" id="SFLDS00029">
    <property type="entry name" value="Radical_SAM"/>
    <property type="match status" value="1"/>
</dbReference>
<dbReference type="GO" id="GO:0005525">
    <property type="term" value="F:GTP binding"/>
    <property type="evidence" value="ECO:0007669"/>
    <property type="project" value="UniProtKB-KW"/>
</dbReference>
<dbReference type="Pfam" id="PF04055">
    <property type="entry name" value="Radical_SAM"/>
    <property type="match status" value="1"/>
</dbReference>
<dbReference type="NCBIfam" id="TIGR02666">
    <property type="entry name" value="moaA"/>
    <property type="match status" value="1"/>
</dbReference>
<dbReference type="Gene3D" id="3.20.20.70">
    <property type="entry name" value="Aldolase class I"/>
    <property type="match status" value="1"/>
</dbReference>
<evidence type="ECO:0000313" key="15">
    <source>
        <dbReference type="EMBL" id="CAD7702426.1"/>
    </source>
</evidence>
<dbReference type="EMBL" id="CAJHUC010001826">
    <property type="protein sequence ID" value="CAD7702426.1"/>
    <property type="molecule type" value="Genomic_DNA"/>
</dbReference>
<dbReference type="CDD" id="cd01335">
    <property type="entry name" value="Radical_SAM"/>
    <property type="match status" value="1"/>
</dbReference>
<dbReference type="SFLD" id="SFLDG01386">
    <property type="entry name" value="main_SPASM_domain-containing"/>
    <property type="match status" value="1"/>
</dbReference>
<dbReference type="PROSITE" id="PS01305">
    <property type="entry name" value="MOAA_NIFB_PQQE"/>
    <property type="match status" value="1"/>
</dbReference>
<evidence type="ECO:0000259" key="14">
    <source>
        <dbReference type="PROSITE" id="PS51918"/>
    </source>
</evidence>
<dbReference type="GO" id="GO:0046872">
    <property type="term" value="F:metal ion binding"/>
    <property type="evidence" value="ECO:0007669"/>
    <property type="project" value="UniProtKB-KW"/>
</dbReference>
<accession>A0A8S1J411</accession>
<dbReference type="SFLD" id="SFLDG01383">
    <property type="entry name" value="cyclic_pyranopterin_phosphate"/>
    <property type="match status" value="1"/>
</dbReference>
<dbReference type="InterPro" id="IPR013483">
    <property type="entry name" value="MoaA"/>
</dbReference>
<dbReference type="InterPro" id="IPR010505">
    <property type="entry name" value="MoaA_twitch"/>
</dbReference>
<dbReference type="InterPro" id="IPR058240">
    <property type="entry name" value="rSAM_sf"/>
</dbReference>
<dbReference type="PANTHER" id="PTHR22960">
    <property type="entry name" value="MOLYBDOPTERIN COFACTOR SYNTHESIS PROTEIN A"/>
    <property type="match status" value="1"/>
</dbReference>
<dbReference type="AlphaFoldDB" id="A0A8S1J411"/>
<keyword evidence="12" id="KW-0456">Lyase</keyword>
<keyword evidence="8" id="KW-0408">Iron</keyword>
<evidence type="ECO:0000256" key="5">
    <source>
        <dbReference type="ARBA" id="ARBA00022691"/>
    </source>
</evidence>
<evidence type="ECO:0000256" key="13">
    <source>
        <dbReference type="ARBA" id="ARBA00048697"/>
    </source>
</evidence>
<dbReference type="GO" id="GO:0061798">
    <property type="term" value="F:GTP 3',8'-cyclase activity"/>
    <property type="evidence" value="ECO:0007669"/>
    <property type="project" value="UniProtKB-EC"/>
</dbReference>
<keyword evidence="7" id="KW-0547">Nucleotide-binding</keyword>
<evidence type="ECO:0000256" key="3">
    <source>
        <dbReference type="ARBA" id="ARBA00012167"/>
    </source>
</evidence>
<dbReference type="InterPro" id="IPR050105">
    <property type="entry name" value="MoCo_biosynth_MoaA/MoaC"/>
</dbReference>
<evidence type="ECO:0000256" key="8">
    <source>
        <dbReference type="ARBA" id="ARBA00023004"/>
    </source>
</evidence>
<dbReference type="EC" id="4.1.99.22" evidence="3"/>
<keyword evidence="9" id="KW-0411">Iron-sulfur</keyword>
<evidence type="ECO:0000256" key="9">
    <source>
        <dbReference type="ARBA" id="ARBA00023014"/>
    </source>
</evidence>
<dbReference type="InterPro" id="IPR006638">
    <property type="entry name" value="Elp3/MiaA/NifB-like_rSAM"/>
</dbReference>
<keyword evidence="6" id="KW-0479">Metal-binding</keyword>
<dbReference type="SMART" id="SM00729">
    <property type="entry name" value="Elp3"/>
    <property type="match status" value="1"/>
</dbReference>
<keyword evidence="10" id="KW-0342">GTP-binding</keyword>
<proteinExistence type="inferred from homology"/>
<comment type="caution">
    <text evidence="15">The sequence shown here is derived from an EMBL/GenBank/DDBJ whole genome shotgun (WGS) entry which is preliminary data.</text>
</comment>
<dbReference type="HAMAP" id="MF_01225_B">
    <property type="entry name" value="MoaA_B"/>
    <property type="match status" value="1"/>
</dbReference>
<comment type="cofactor">
    <cofactor evidence="1">
        <name>[4Fe-4S] cluster</name>
        <dbReference type="ChEBI" id="CHEBI:49883"/>
    </cofactor>
</comment>
<gene>
    <name evidence="15" type="ORF">OSTQU699_LOCUS7783</name>
</gene>
<reference evidence="15" key="1">
    <citation type="submission" date="2020-12" db="EMBL/GenBank/DDBJ databases">
        <authorList>
            <person name="Iha C."/>
        </authorList>
    </citation>
    <scope>NUCLEOTIDE SEQUENCE</scope>
</reference>
<evidence type="ECO:0000256" key="6">
    <source>
        <dbReference type="ARBA" id="ARBA00022723"/>
    </source>
</evidence>
<evidence type="ECO:0000256" key="12">
    <source>
        <dbReference type="ARBA" id="ARBA00023239"/>
    </source>
</evidence>
<keyword evidence="11" id="KW-0501">Molybdenum cofactor biosynthesis</keyword>
<dbReference type="InterPro" id="IPR013785">
    <property type="entry name" value="Aldolase_TIM"/>
</dbReference>
<evidence type="ECO:0000256" key="11">
    <source>
        <dbReference type="ARBA" id="ARBA00023150"/>
    </source>
</evidence>
<dbReference type="InterPro" id="IPR000385">
    <property type="entry name" value="MoaA_NifB_PqqE_Fe-S-bd_CS"/>
</dbReference>
<evidence type="ECO:0000256" key="2">
    <source>
        <dbReference type="ARBA" id="ARBA00005046"/>
    </source>
</evidence>
<evidence type="ECO:0000256" key="4">
    <source>
        <dbReference type="ARBA" id="ARBA00022485"/>
    </source>
</evidence>
<evidence type="ECO:0000313" key="16">
    <source>
        <dbReference type="Proteomes" id="UP000708148"/>
    </source>
</evidence>
<evidence type="ECO:0000256" key="7">
    <source>
        <dbReference type="ARBA" id="ARBA00022741"/>
    </source>
</evidence>
<dbReference type="Proteomes" id="UP000708148">
    <property type="component" value="Unassembled WGS sequence"/>
</dbReference>
<feature type="domain" description="Radical SAM core" evidence="14">
    <location>
        <begin position="131"/>
        <end position="346"/>
    </location>
</feature>
<comment type="catalytic activity">
    <reaction evidence="13">
        <text>GTP + AH2 + S-adenosyl-L-methionine = (8S)-3',8-cyclo-7,8-dihydroguanosine 5'-triphosphate + 5'-deoxyadenosine + L-methionine + A + H(+)</text>
        <dbReference type="Rhea" id="RHEA:49576"/>
        <dbReference type="ChEBI" id="CHEBI:13193"/>
        <dbReference type="ChEBI" id="CHEBI:15378"/>
        <dbReference type="ChEBI" id="CHEBI:17319"/>
        <dbReference type="ChEBI" id="CHEBI:17499"/>
        <dbReference type="ChEBI" id="CHEBI:37565"/>
        <dbReference type="ChEBI" id="CHEBI:57844"/>
        <dbReference type="ChEBI" id="CHEBI:59789"/>
        <dbReference type="ChEBI" id="CHEBI:131766"/>
        <dbReference type="EC" id="4.1.99.22"/>
    </reaction>
</comment>
<evidence type="ECO:0000256" key="1">
    <source>
        <dbReference type="ARBA" id="ARBA00001966"/>
    </source>
</evidence>
<dbReference type="CDD" id="cd21117">
    <property type="entry name" value="Twitch_MoaA"/>
    <property type="match status" value="1"/>
</dbReference>
<keyword evidence="5" id="KW-0949">S-adenosyl-L-methionine</keyword>
<dbReference type="InterPro" id="IPR007197">
    <property type="entry name" value="rSAM"/>
</dbReference>
<organism evidence="15 16">
    <name type="scientific">Ostreobium quekettii</name>
    <dbReference type="NCBI Taxonomy" id="121088"/>
    <lineage>
        <taxon>Eukaryota</taxon>
        <taxon>Viridiplantae</taxon>
        <taxon>Chlorophyta</taxon>
        <taxon>core chlorophytes</taxon>
        <taxon>Ulvophyceae</taxon>
        <taxon>TCBD clade</taxon>
        <taxon>Bryopsidales</taxon>
        <taxon>Ostreobineae</taxon>
        <taxon>Ostreobiaceae</taxon>
        <taxon>Ostreobium</taxon>
    </lineage>
</organism>
<dbReference type="PANTHER" id="PTHR22960:SF0">
    <property type="entry name" value="MOLYBDENUM COFACTOR BIOSYNTHESIS PROTEIN 1"/>
    <property type="match status" value="1"/>
</dbReference>
<dbReference type="GO" id="GO:0061799">
    <property type="term" value="F:cyclic pyranopterin monophosphate synthase activity"/>
    <property type="evidence" value="ECO:0007669"/>
    <property type="project" value="TreeGrafter"/>
</dbReference>
<keyword evidence="4" id="KW-0004">4Fe-4S</keyword>
<dbReference type="SUPFAM" id="SSF102114">
    <property type="entry name" value="Radical SAM enzymes"/>
    <property type="match status" value="1"/>
</dbReference>
<comment type="pathway">
    <text evidence="2">Cofactor biosynthesis; molybdopterin biosynthesis.</text>
</comment>